<feature type="active site" description="Proton acceptor" evidence="1">
    <location>
        <position position="30"/>
    </location>
</feature>
<dbReference type="PIRSF" id="PIRSF016487">
    <property type="entry name" value="CYTH_UCP016487"/>
    <property type="match status" value="1"/>
</dbReference>
<reference evidence="3 4" key="1">
    <citation type="submission" date="2019-11" db="EMBL/GenBank/DDBJ databases">
        <title>Comparative genomics of hydrocarbon-degrading Desulfosarcina strains.</title>
        <authorList>
            <person name="Watanabe M."/>
            <person name="Kojima H."/>
            <person name="Fukui M."/>
        </authorList>
    </citation>
    <scope>NUCLEOTIDE SEQUENCE [LARGE SCALE GENOMIC DNA]</scope>
    <source>
        <strain evidence="3 4">28bB2T</strain>
    </source>
</reference>
<dbReference type="RefSeq" id="WP_155313702.1">
    <property type="nucleotide sequence ID" value="NZ_AP021876.1"/>
</dbReference>
<dbReference type="Gene3D" id="2.40.320.10">
    <property type="entry name" value="Hypothetical Protein Pfu-838710-001"/>
    <property type="match status" value="1"/>
</dbReference>
<dbReference type="PROSITE" id="PS51707">
    <property type="entry name" value="CYTH"/>
    <property type="match status" value="1"/>
</dbReference>
<evidence type="ECO:0000313" key="3">
    <source>
        <dbReference type="EMBL" id="BBO86098.1"/>
    </source>
</evidence>
<dbReference type="SMART" id="SM01118">
    <property type="entry name" value="CYTH"/>
    <property type="match status" value="1"/>
</dbReference>
<dbReference type="Proteomes" id="UP000425960">
    <property type="component" value="Chromosome"/>
</dbReference>
<accession>A0A5K8A161</accession>
<dbReference type="PANTHER" id="PTHR40114:SF1">
    <property type="entry name" value="SLR0698 PROTEIN"/>
    <property type="match status" value="1"/>
</dbReference>
<dbReference type="KEGG" id="dov:DSCO28_66640"/>
<dbReference type="InterPro" id="IPR023577">
    <property type="entry name" value="CYTH_domain"/>
</dbReference>
<evidence type="ECO:0000313" key="4">
    <source>
        <dbReference type="Proteomes" id="UP000425960"/>
    </source>
</evidence>
<name>A0A5K8A161_9BACT</name>
<dbReference type="InterPro" id="IPR033469">
    <property type="entry name" value="CYTH-like_dom_sf"/>
</dbReference>
<dbReference type="AlphaFoldDB" id="A0A5K8A161"/>
<dbReference type="CDD" id="cd07761">
    <property type="entry name" value="CYTH-like_CthTTM-like"/>
    <property type="match status" value="1"/>
</dbReference>
<dbReference type="InterPro" id="IPR012042">
    <property type="entry name" value="NeuTTM/CthTTM-like"/>
</dbReference>
<gene>
    <name evidence="3" type="ORF">DSCO28_66640</name>
</gene>
<sequence length="159" mass="18012">MGIEIERKFLVRHLPESLDNASGVSIRQGYLIISADGTELRIRQKGARFFQTIKMGEGLRRTEIEIEISQAQFEQLWPHTEGRRVSKTRYHLPQGEYTAEVDRFAGALQGLLLVEVEFPSEGASRAFSPPEWFGTDVTEDKRYKNKHLAVNGIPRGSAP</sequence>
<dbReference type="PANTHER" id="PTHR40114">
    <property type="entry name" value="SLR0698 PROTEIN"/>
    <property type="match status" value="1"/>
</dbReference>
<organism evidence="3 4">
    <name type="scientific">Desulfosarcina ovata subsp. sediminis</name>
    <dbReference type="NCBI Taxonomy" id="885957"/>
    <lineage>
        <taxon>Bacteria</taxon>
        <taxon>Pseudomonadati</taxon>
        <taxon>Thermodesulfobacteriota</taxon>
        <taxon>Desulfobacteria</taxon>
        <taxon>Desulfobacterales</taxon>
        <taxon>Desulfosarcinaceae</taxon>
        <taxon>Desulfosarcina</taxon>
    </lineage>
</organism>
<protein>
    <submittedName>
        <fullName evidence="3">Adenylate cyclase</fullName>
    </submittedName>
</protein>
<evidence type="ECO:0000256" key="1">
    <source>
        <dbReference type="PIRSR" id="PIRSR016487-1"/>
    </source>
</evidence>
<proteinExistence type="predicted"/>
<evidence type="ECO:0000259" key="2">
    <source>
        <dbReference type="PROSITE" id="PS51707"/>
    </source>
</evidence>
<feature type="domain" description="CYTH" evidence="2">
    <location>
        <begin position="2"/>
        <end position="150"/>
    </location>
</feature>
<dbReference type="EMBL" id="AP021876">
    <property type="protein sequence ID" value="BBO86098.1"/>
    <property type="molecule type" value="Genomic_DNA"/>
</dbReference>
<dbReference type="Pfam" id="PF01928">
    <property type="entry name" value="CYTH"/>
    <property type="match status" value="1"/>
</dbReference>
<dbReference type="SUPFAM" id="SSF55154">
    <property type="entry name" value="CYTH-like phosphatases"/>
    <property type="match status" value="1"/>
</dbReference>